<proteinExistence type="predicted"/>
<dbReference type="EMBL" id="CP039353">
    <property type="protein sequence ID" value="QCE05465.1"/>
    <property type="molecule type" value="Genomic_DNA"/>
</dbReference>
<name>A0A4D6N030_VIGUN</name>
<sequence length="50" mass="5456">MLTGLDGSRMEAILMGSSRINGLDCILAKTEAVNLGEEERRDSDSVRESE</sequence>
<accession>A0A4D6N030</accession>
<dbReference type="AlphaFoldDB" id="A0A4D6N030"/>
<keyword evidence="2" id="KW-1185">Reference proteome</keyword>
<dbReference type="Proteomes" id="UP000501690">
    <property type="component" value="Linkage Group LG9"/>
</dbReference>
<gene>
    <name evidence="1" type="ORF">DEO72_LG9g468</name>
</gene>
<evidence type="ECO:0000313" key="1">
    <source>
        <dbReference type="EMBL" id="QCE05465.1"/>
    </source>
</evidence>
<evidence type="ECO:0000313" key="2">
    <source>
        <dbReference type="Proteomes" id="UP000501690"/>
    </source>
</evidence>
<organism evidence="1 2">
    <name type="scientific">Vigna unguiculata</name>
    <name type="common">Cowpea</name>
    <dbReference type="NCBI Taxonomy" id="3917"/>
    <lineage>
        <taxon>Eukaryota</taxon>
        <taxon>Viridiplantae</taxon>
        <taxon>Streptophyta</taxon>
        <taxon>Embryophyta</taxon>
        <taxon>Tracheophyta</taxon>
        <taxon>Spermatophyta</taxon>
        <taxon>Magnoliopsida</taxon>
        <taxon>eudicotyledons</taxon>
        <taxon>Gunneridae</taxon>
        <taxon>Pentapetalae</taxon>
        <taxon>rosids</taxon>
        <taxon>fabids</taxon>
        <taxon>Fabales</taxon>
        <taxon>Fabaceae</taxon>
        <taxon>Papilionoideae</taxon>
        <taxon>50 kb inversion clade</taxon>
        <taxon>NPAAA clade</taxon>
        <taxon>indigoferoid/millettioid clade</taxon>
        <taxon>Phaseoleae</taxon>
        <taxon>Vigna</taxon>
    </lineage>
</organism>
<protein>
    <submittedName>
        <fullName evidence="1">Uncharacterized protein</fullName>
    </submittedName>
</protein>
<reference evidence="1 2" key="1">
    <citation type="submission" date="2019-04" db="EMBL/GenBank/DDBJ databases">
        <title>An improved genome assembly and genetic linkage map for asparagus bean, Vigna unguiculata ssp. sesquipedialis.</title>
        <authorList>
            <person name="Xia Q."/>
            <person name="Zhang R."/>
            <person name="Dong Y."/>
        </authorList>
    </citation>
    <scope>NUCLEOTIDE SEQUENCE [LARGE SCALE GENOMIC DNA]</scope>
    <source>
        <tissue evidence="1">Leaf</tissue>
    </source>
</reference>